<sequence>MATKSDSKTTTDHNKIKQWVEDRKGKPSVVESTTGSSKGGGLLRINFPGYAEDNLKDISWEEFFRIFDENSLEFLYQEETKDGGESRFFKFVSKD</sequence>
<dbReference type="AlphaFoldDB" id="A0A918S9X2"/>
<dbReference type="RefSeq" id="WP_189603424.1">
    <property type="nucleotide sequence ID" value="NZ_BMXB01000002.1"/>
</dbReference>
<reference evidence="2" key="1">
    <citation type="journal article" date="2014" name="Int. J. Syst. Evol. Microbiol.">
        <title>Complete genome sequence of Corynebacterium casei LMG S-19264T (=DSM 44701T), isolated from a smear-ripened cheese.</title>
        <authorList>
            <consortium name="US DOE Joint Genome Institute (JGI-PGF)"/>
            <person name="Walter F."/>
            <person name="Albersmeier A."/>
            <person name="Kalinowski J."/>
            <person name="Ruckert C."/>
        </authorList>
    </citation>
    <scope>NUCLEOTIDE SEQUENCE</scope>
    <source>
        <strain evidence="2">KCTC 12719</strain>
    </source>
</reference>
<gene>
    <name evidence="2" type="ORF">GCM10007103_08090</name>
</gene>
<comment type="caution">
    <text evidence="2">The sequence shown here is derived from an EMBL/GenBank/DDBJ whole genome shotgun (WGS) entry which is preliminary data.</text>
</comment>
<evidence type="ECO:0000313" key="3">
    <source>
        <dbReference type="Proteomes" id="UP000610456"/>
    </source>
</evidence>
<protein>
    <recommendedName>
        <fullName evidence="4">1,4-alpha-glucan branching enzyme</fullName>
    </recommendedName>
</protein>
<dbReference type="EMBL" id="BMXB01000002">
    <property type="protein sequence ID" value="GHA29259.1"/>
    <property type="molecule type" value="Genomic_DNA"/>
</dbReference>
<feature type="region of interest" description="Disordered" evidence="1">
    <location>
        <begin position="1"/>
        <end position="37"/>
    </location>
</feature>
<proteinExistence type="predicted"/>
<evidence type="ECO:0000313" key="2">
    <source>
        <dbReference type="EMBL" id="GHA29259.1"/>
    </source>
</evidence>
<dbReference type="Proteomes" id="UP000610456">
    <property type="component" value="Unassembled WGS sequence"/>
</dbReference>
<name>A0A918S9X2_9FLAO</name>
<feature type="compositionally biased region" description="Basic and acidic residues" evidence="1">
    <location>
        <begin position="1"/>
        <end position="25"/>
    </location>
</feature>
<evidence type="ECO:0000256" key="1">
    <source>
        <dbReference type="SAM" id="MobiDB-lite"/>
    </source>
</evidence>
<organism evidence="2 3">
    <name type="scientific">Salinimicrobium marinum</name>
    <dbReference type="NCBI Taxonomy" id="680283"/>
    <lineage>
        <taxon>Bacteria</taxon>
        <taxon>Pseudomonadati</taxon>
        <taxon>Bacteroidota</taxon>
        <taxon>Flavobacteriia</taxon>
        <taxon>Flavobacteriales</taxon>
        <taxon>Flavobacteriaceae</taxon>
        <taxon>Salinimicrobium</taxon>
    </lineage>
</organism>
<reference evidence="2" key="2">
    <citation type="submission" date="2020-09" db="EMBL/GenBank/DDBJ databases">
        <authorList>
            <person name="Sun Q."/>
            <person name="Kim S."/>
        </authorList>
    </citation>
    <scope>NUCLEOTIDE SEQUENCE</scope>
    <source>
        <strain evidence="2">KCTC 12719</strain>
    </source>
</reference>
<keyword evidence="3" id="KW-1185">Reference proteome</keyword>
<accession>A0A918S9X2</accession>
<evidence type="ECO:0008006" key="4">
    <source>
        <dbReference type="Google" id="ProtNLM"/>
    </source>
</evidence>